<feature type="transmembrane region" description="Helical" evidence="16">
    <location>
        <begin position="387"/>
        <end position="410"/>
    </location>
</feature>
<dbReference type="PANTHER" id="PTHR10582:SF33">
    <property type="entry name" value="TRANSIENT RECEPTOR POTENTIAL CHANNEL PYREXIA"/>
    <property type="match status" value="1"/>
</dbReference>
<reference evidence="19" key="1">
    <citation type="submission" date="2025-08" db="UniProtKB">
        <authorList>
            <consortium name="RefSeq"/>
        </authorList>
    </citation>
    <scope>IDENTIFICATION</scope>
    <source>
        <tissue evidence="19">Testes</tissue>
    </source>
</reference>
<dbReference type="PROSITE" id="PS50297">
    <property type="entry name" value="ANK_REP_REGION"/>
    <property type="match status" value="1"/>
</dbReference>
<evidence type="ECO:0000256" key="3">
    <source>
        <dbReference type="ARBA" id="ARBA00022475"/>
    </source>
</evidence>
<feature type="transmembrane region" description="Helical" evidence="16">
    <location>
        <begin position="307"/>
        <end position="327"/>
    </location>
</feature>
<feature type="repeat" description="ANK" evidence="13">
    <location>
        <begin position="75"/>
        <end position="107"/>
    </location>
</feature>
<feature type="transmembrane region" description="Helical" evidence="16">
    <location>
        <begin position="202"/>
        <end position="220"/>
    </location>
</feature>
<organism evidence="18 19">
    <name type="scientific">Saccoglossus kowalevskii</name>
    <name type="common">Acorn worm</name>
    <dbReference type="NCBI Taxonomy" id="10224"/>
    <lineage>
        <taxon>Eukaryota</taxon>
        <taxon>Metazoa</taxon>
        <taxon>Hemichordata</taxon>
        <taxon>Enteropneusta</taxon>
        <taxon>Harrimaniidae</taxon>
        <taxon>Saccoglossus</taxon>
    </lineage>
</organism>
<evidence type="ECO:0000256" key="16">
    <source>
        <dbReference type="SAM" id="Phobius"/>
    </source>
</evidence>
<feature type="transmembrane region" description="Helical" evidence="16">
    <location>
        <begin position="416"/>
        <end position="441"/>
    </location>
</feature>
<dbReference type="InterPro" id="IPR024862">
    <property type="entry name" value="TRPV"/>
</dbReference>
<accession>A0ABM0MXI5</accession>
<keyword evidence="13" id="KW-0040">ANK repeat</keyword>
<evidence type="ECO:0000256" key="4">
    <source>
        <dbReference type="ARBA" id="ARBA00022568"/>
    </source>
</evidence>
<evidence type="ECO:0000256" key="13">
    <source>
        <dbReference type="PROSITE-ProRule" id="PRU00023"/>
    </source>
</evidence>
<protein>
    <submittedName>
        <fullName evidence="19">Uncharacterized protein LOC102801514</fullName>
    </submittedName>
</protein>
<evidence type="ECO:0000256" key="12">
    <source>
        <dbReference type="ARBA" id="ARBA00023303"/>
    </source>
</evidence>
<dbReference type="PANTHER" id="PTHR10582">
    <property type="entry name" value="TRANSIENT RECEPTOR POTENTIAL ION CHANNEL PROTEIN"/>
    <property type="match status" value="1"/>
</dbReference>
<dbReference type="PROSITE" id="PS50088">
    <property type="entry name" value="ANK_REPEAT"/>
    <property type="match status" value="1"/>
</dbReference>
<keyword evidence="14" id="KW-0175">Coiled coil</keyword>
<proteinExistence type="predicted"/>
<evidence type="ECO:0000256" key="11">
    <source>
        <dbReference type="ARBA" id="ARBA00023136"/>
    </source>
</evidence>
<dbReference type="InterPro" id="IPR002110">
    <property type="entry name" value="Ankyrin_rpt"/>
</dbReference>
<dbReference type="RefSeq" id="XP_006824726.1">
    <property type="nucleotide sequence ID" value="XM_006824663.1"/>
</dbReference>
<feature type="compositionally biased region" description="Polar residues" evidence="15">
    <location>
        <begin position="10"/>
        <end position="24"/>
    </location>
</feature>
<evidence type="ECO:0000256" key="1">
    <source>
        <dbReference type="ARBA" id="ARBA00004651"/>
    </source>
</evidence>
<dbReference type="Proteomes" id="UP000694865">
    <property type="component" value="Unplaced"/>
</dbReference>
<dbReference type="GeneID" id="102801514"/>
<dbReference type="Gene3D" id="1.25.40.20">
    <property type="entry name" value="Ankyrin repeat-containing domain"/>
    <property type="match status" value="1"/>
</dbReference>
<keyword evidence="11 16" id="KW-0472">Membrane</keyword>
<keyword evidence="2" id="KW-0813">Transport</keyword>
<dbReference type="Gene3D" id="1.10.287.70">
    <property type="match status" value="1"/>
</dbReference>
<dbReference type="Pfam" id="PF12796">
    <property type="entry name" value="Ank_2"/>
    <property type="match status" value="1"/>
</dbReference>
<feature type="coiled-coil region" evidence="14">
    <location>
        <begin position="263"/>
        <end position="290"/>
    </location>
</feature>
<evidence type="ECO:0000256" key="9">
    <source>
        <dbReference type="ARBA" id="ARBA00022989"/>
    </source>
</evidence>
<gene>
    <name evidence="19" type="primary">LOC102801514</name>
</gene>
<feature type="transmembrane region" description="Helical" evidence="16">
    <location>
        <begin position="232"/>
        <end position="250"/>
    </location>
</feature>
<dbReference type="InterPro" id="IPR036770">
    <property type="entry name" value="Ankyrin_rpt-contain_sf"/>
</dbReference>
<keyword evidence="6 16" id="KW-0812">Transmembrane</keyword>
<evidence type="ECO:0000256" key="14">
    <source>
        <dbReference type="SAM" id="Coils"/>
    </source>
</evidence>
<evidence type="ECO:0000259" key="17">
    <source>
        <dbReference type="Pfam" id="PF08016"/>
    </source>
</evidence>
<evidence type="ECO:0000256" key="6">
    <source>
        <dbReference type="ARBA" id="ARBA00022692"/>
    </source>
</evidence>
<name>A0ABM0MXI5_SACKO</name>
<feature type="region of interest" description="Disordered" evidence="15">
    <location>
        <begin position="1"/>
        <end position="30"/>
    </location>
</feature>
<dbReference type="Pfam" id="PF08016">
    <property type="entry name" value="PKD_channel"/>
    <property type="match status" value="1"/>
</dbReference>
<comment type="subcellular location">
    <subcellularLocation>
        <location evidence="1">Cell membrane</location>
        <topology evidence="1">Multi-pass membrane protein</topology>
    </subcellularLocation>
</comment>
<keyword evidence="3" id="KW-1003">Cell membrane</keyword>
<dbReference type="SUPFAM" id="SSF48403">
    <property type="entry name" value="Ankyrin repeat"/>
    <property type="match status" value="1"/>
</dbReference>
<keyword evidence="7" id="KW-0677">Repeat</keyword>
<evidence type="ECO:0000256" key="10">
    <source>
        <dbReference type="ARBA" id="ARBA00023065"/>
    </source>
</evidence>
<feature type="domain" description="Polycystin cation channel PKD1/PKD2" evidence="17">
    <location>
        <begin position="291"/>
        <end position="488"/>
    </location>
</feature>
<evidence type="ECO:0000256" key="2">
    <source>
        <dbReference type="ARBA" id="ARBA00022448"/>
    </source>
</evidence>
<sequence>MGNRLPTGTCKRSGNKPTTENETQLPDEEIDAADLVTRRGPESETTQLHYAAFNGDCDEIKRSLATENIDGKDADGRTPLMLAALNKQNKACMLLLREGAQVTVTEKHGESCFIFMLDAKMTNVASLALDRLHEKDSLEGKQTYDLKILEKGETNAETPYTRSPLQAVVDNTLLEVIDHPVFRKSIEIKWQKFARWAAKKDLLWNLLFVVLWSMLAVVKPHARGCYEFPLDLLRVLLWVMAILCTIWFIVQEYREYKESREKRKNLTKLLKCIRKSAEKYEEKVECKRNSWEGRPSNFYGYWNYYDWFVYFLLTVVVLTHLIDIGIASDELCHPRSNDTTQYEDDADHWENESLAGKIHLGWFAFTIIFVWFRLYKSIRAFTHLGPFILVVYIVLGDAGKFLILALMFYLPFTCAFWMIFGGIPFYESVIATMFTLFRMALVDDYNYEGLRDANRVMADIMVGLYLLIAAVIYLSIFIAMLSYRFSSMYDNGKSNAMIQRSKIILGFEEKLTDKERKHLRKECAHAEDYSVNGDGKEDMIQITYKEEVVCIWFILTFE</sequence>
<evidence type="ECO:0000313" key="18">
    <source>
        <dbReference type="Proteomes" id="UP000694865"/>
    </source>
</evidence>
<evidence type="ECO:0000256" key="8">
    <source>
        <dbReference type="ARBA" id="ARBA00022837"/>
    </source>
</evidence>
<keyword evidence="18" id="KW-1185">Reference proteome</keyword>
<keyword evidence="9 16" id="KW-1133">Transmembrane helix</keyword>
<evidence type="ECO:0000313" key="19">
    <source>
        <dbReference type="RefSeq" id="XP_006824726.1"/>
    </source>
</evidence>
<keyword evidence="10" id="KW-0406">Ion transport</keyword>
<evidence type="ECO:0000256" key="15">
    <source>
        <dbReference type="SAM" id="MobiDB-lite"/>
    </source>
</evidence>
<evidence type="ECO:0000256" key="7">
    <source>
        <dbReference type="ARBA" id="ARBA00022737"/>
    </source>
</evidence>
<dbReference type="InterPro" id="IPR013122">
    <property type="entry name" value="PKD1_2_channel"/>
</dbReference>
<keyword evidence="12" id="KW-0407">Ion channel</keyword>
<evidence type="ECO:0000256" key="5">
    <source>
        <dbReference type="ARBA" id="ARBA00022673"/>
    </source>
</evidence>
<keyword evidence="5" id="KW-0107">Calcium channel</keyword>
<keyword evidence="4" id="KW-0109">Calcium transport</keyword>
<feature type="transmembrane region" description="Helical" evidence="16">
    <location>
        <begin position="462"/>
        <end position="483"/>
    </location>
</feature>
<keyword evidence="8" id="KW-0106">Calcium</keyword>
<feature type="transmembrane region" description="Helical" evidence="16">
    <location>
        <begin position="358"/>
        <end position="375"/>
    </location>
</feature>